<proteinExistence type="predicted"/>
<sequence length="172" mass="19487">MYRSPYEAYPFLSEPAEDLRCDFEILTDRIASEAGWLSGMLEGELKEEVLAVAELIYHLNPSLRTFFSVTEAELTSLKDGTARHEAACQDRLKQFVTPQGTPAAGLAHVIRTDCKALVRLLYRYGERHDVDPRVIDMANLLSGYFFALALRLNALAGVSERPFVSRNYKRRD</sequence>
<dbReference type="AlphaFoldDB" id="A0A926D327"/>
<dbReference type="SUPFAM" id="SSF89028">
    <property type="entry name" value="Cobalamin adenosyltransferase-like"/>
    <property type="match status" value="1"/>
</dbReference>
<dbReference type="Gene3D" id="1.20.1200.10">
    <property type="entry name" value="Cobalamin adenosyltransferase-like"/>
    <property type="match status" value="1"/>
</dbReference>
<reference evidence="5" key="1">
    <citation type="submission" date="2020-08" db="EMBL/GenBank/DDBJ databases">
        <title>Genome public.</title>
        <authorList>
            <person name="Liu C."/>
            <person name="Sun Q."/>
        </authorList>
    </citation>
    <scope>NUCLEOTIDE SEQUENCE</scope>
    <source>
        <strain evidence="5">NSJ-53</strain>
    </source>
</reference>
<name>A0A926D327_9FIRM</name>
<gene>
    <name evidence="5" type="ORF">H8696_01095</name>
</gene>
<dbReference type="InterPro" id="IPR036451">
    <property type="entry name" value="CblAdoTrfase-like_sf"/>
</dbReference>
<accession>A0A926D327</accession>
<dbReference type="GO" id="GO:0016740">
    <property type="term" value="F:transferase activity"/>
    <property type="evidence" value="ECO:0007669"/>
    <property type="project" value="UniProtKB-KW"/>
</dbReference>
<dbReference type="EMBL" id="JACRSR010000001">
    <property type="protein sequence ID" value="MBC8530442.1"/>
    <property type="molecule type" value="Genomic_DNA"/>
</dbReference>
<keyword evidence="6" id="KW-1185">Reference proteome</keyword>
<keyword evidence="1" id="KW-0808">Transferase</keyword>
<dbReference type="Proteomes" id="UP000623172">
    <property type="component" value="Unassembled WGS sequence"/>
</dbReference>
<dbReference type="RefSeq" id="WP_249314379.1">
    <property type="nucleotide sequence ID" value="NZ_JACRSR010000001.1"/>
</dbReference>
<evidence type="ECO:0000256" key="1">
    <source>
        <dbReference type="ARBA" id="ARBA00022679"/>
    </source>
</evidence>
<protein>
    <submittedName>
        <fullName evidence="5">ATP--cob(I)alamin adenosyltransferase</fullName>
    </submittedName>
</protein>
<keyword evidence="2" id="KW-0547">Nucleotide-binding</keyword>
<feature type="domain" description="Cobalamin adenosyltransferase-like" evidence="4">
    <location>
        <begin position="45"/>
        <end position="150"/>
    </location>
</feature>
<dbReference type="GO" id="GO:0005524">
    <property type="term" value="F:ATP binding"/>
    <property type="evidence" value="ECO:0007669"/>
    <property type="project" value="UniProtKB-KW"/>
</dbReference>
<dbReference type="Pfam" id="PF01923">
    <property type="entry name" value="Cob_adeno_trans"/>
    <property type="match status" value="1"/>
</dbReference>
<keyword evidence="3" id="KW-0067">ATP-binding</keyword>
<dbReference type="InterPro" id="IPR016030">
    <property type="entry name" value="CblAdoTrfase-like"/>
</dbReference>
<comment type="caution">
    <text evidence="5">The sequence shown here is derived from an EMBL/GenBank/DDBJ whole genome shotgun (WGS) entry which is preliminary data.</text>
</comment>
<evidence type="ECO:0000259" key="4">
    <source>
        <dbReference type="Pfam" id="PF01923"/>
    </source>
</evidence>
<evidence type="ECO:0000256" key="2">
    <source>
        <dbReference type="ARBA" id="ARBA00022741"/>
    </source>
</evidence>
<evidence type="ECO:0000256" key="3">
    <source>
        <dbReference type="ARBA" id="ARBA00022840"/>
    </source>
</evidence>
<organism evidence="5 6">
    <name type="scientific">Gehongia tenuis</name>
    <dbReference type="NCBI Taxonomy" id="2763655"/>
    <lineage>
        <taxon>Bacteria</taxon>
        <taxon>Bacillati</taxon>
        <taxon>Bacillota</taxon>
        <taxon>Clostridia</taxon>
        <taxon>Christensenellales</taxon>
        <taxon>Christensenellaceae</taxon>
        <taxon>Gehongia</taxon>
    </lineage>
</organism>
<evidence type="ECO:0000313" key="6">
    <source>
        <dbReference type="Proteomes" id="UP000623172"/>
    </source>
</evidence>
<evidence type="ECO:0000313" key="5">
    <source>
        <dbReference type="EMBL" id="MBC8530442.1"/>
    </source>
</evidence>